<sequence length="97" mass="10116">MKMYMTAAVAAMLATTGAHAGSHNPAVKDPTVTTTQPAAKGHNSFTESQAQGRIAKAGYSNVSKLAKNENGVWQGTAIKDGEKVNVALDYKGNVTTH</sequence>
<dbReference type="RefSeq" id="WP_270078478.1">
    <property type="nucleotide sequence ID" value="NZ_CP115174.1"/>
</dbReference>
<evidence type="ECO:0000313" key="4">
    <source>
        <dbReference type="Proteomes" id="UP001210865"/>
    </source>
</evidence>
<evidence type="ECO:0000256" key="1">
    <source>
        <dbReference type="SAM" id="MobiDB-lite"/>
    </source>
</evidence>
<feature type="signal peptide" evidence="2">
    <location>
        <begin position="1"/>
        <end position="20"/>
    </location>
</feature>
<reference evidence="3 4" key="1">
    <citation type="submission" date="2022-12" db="EMBL/GenBank/DDBJ databases">
        <title>Sphingomonas abieness sp. nov., an endophytic bacterium isolated from Abies koreana.</title>
        <authorList>
            <person name="Jiang L."/>
            <person name="Lee J."/>
        </authorList>
    </citation>
    <scope>NUCLEOTIDE SEQUENCE [LARGE SCALE GENOMIC DNA]</scope>
    <source>
        <strain evidence="4">PAMB 00755</strain>
    </source>
</reference>
<proteinExistence type="predicted"/>
<protein>
    <recommendedName>
        <fullName evidence="5">PepSY domain-containing protein</fullName>
    </recommendedName>
</protein>
<keyword evidence="4" id="KW-1185">Reference proteome</keyword>
<evidence type="ECO:0008006" key="5">
    <source>
        <dbReference type="Google" id="ProtNLM"/>
    </source>
</evidence>
<name>A0ABY7NT71_9SPHN</name>
<gene>
    <name evidence="3" type="ORF">PBT88_06930</name>
</gene>
<dbReference type="EMBL" id="CP115174">
    <property type="protein sequence ID" value="WBO23848.1"/>
    <property type="molecule type" value="Genomic_DNA"/>
</dbReference>
<organism evidence="3 4">
    <name type="scientific">Sphingomonas abietis</name>
    <dbReference type="NCBI Taxonomy" id="3012344"/>
    <lineage>
        <taxon>Bacteria</taxon>
        <taxon>Pseudomonadati</taxon>
        <taxon>Pseudomonadota</taxon>
        <taxon>Alphaproteobacteria</taxon>
        <taxon>Sphingomonadales</taxon>
        <taxon>Sphingomonadaceae</taxon>
        <taxon>Sphingomonas</taxon>
    </lineage>
</organism>
<feature type="compositionally biased region" description="Polar residues" evidence="1">
    <location>
        <begin position="31"/>
        <end position="51"/>
    </location>
</feature>
<feature type="region of interest" description="Disordered" evidence="1">
    <location>
        <begin position="19"/>
        <end position="51"/>
    </location>
</feature>
<keyword evidence="2" id="KW-0732">Signal</keyword>
<evidence type="ECO:0000256" key="2">
    <source>
        <dbReference type="SAM" id="SignalP"/>
    </source>
</evidence>
<feature type="chain" id="PRO_5045701325" description="PepSY domain-containing protein" evidence="2">
    <location>
        <begin position="21"/>
        <end position="97"/>
    </location>
</feature>
<dbReference type="Proteomes" id="UP001210865">
    <property type="component" value="Chromosome"/>
</dbReference>
<accession>A0ABY7NT71</accession>
<evidence type="ECO:0000313" key="3">
    <source>
        <dbReference type="EMBL" id="WBO23848.1"/>
    </source>
</evidence>